<dbReference type="SUPFAM" id="SSF48371">
    <property type="entry name" value="ARM repeat"/>
    <property type="match status" value="1"/>
</dbReference>
<dbReference type="GO" id="GO:0031267">
    <property type="term" value="F:small GTPase binding"/>
    <property type="evidence" value="ECO:0007669"/>
    <property type="project" value="InterPro"/>
</dbReference>
<name>A0A9P6KH20_9FUNG</name>
<protein>
    <submittedName>
        <fullName evidence="4">Exportin-5</fullName>
    </submittedName>
</protein>
<dbReference type="AlphaFoldDB" id="A0A9P6KH20"/>
<feature type="non-terminal residue" evidence="4">
    <location>
        <position position="1125"/>
    </location>
</feature>
<dbReference type="GO" id="GO:0005634">
    <property type="term" value="C:nucleus"/>
    <property type="evidence" value="ECO:0007669"/>
    <property type="project" value="TreeGrafter"/>
</dbReference>
<accession>A0A9P6KH20</accession>
<dbReference type="GO" id="GO:0005049">
    <property type="term" value="F:nuclear export signal receptor activity"/>
    <property type="evidence" value="ECO:0007669"/>
    <property type="project" value="InterPro"/>
</dbReference>
<comment type="caution">
    <text evidence="4">The sequence shown here is derived from an EMBL/GenBank/DDBJ whole genome shotgun (WGS) entry which is preliminary data.</text>
</comment>
<dbReference type="PANTHER" id="PTHR11223:SF3">
    <property type="entry name" value="EXPORTIN-5"/>
    <property type="match status" value="1"/>
</dbReference>
<dbReference type="InterPro" id="IPR013598">
    <property type="entry name" value="Exportin-1/Importin-b-like"/>
</dbReference>
<dbReference type="PROSITE" id="PS50166">
    <property type="entry name" value="IMPORTIN_B_NT"/>
    <property type="match status" value="1"/>
</dbReference>
<dbReference type="OrthoDB" id="2215036at2759"/>
<dbReference type="PANTHER" id="PTHR11223">
    <property type="entry name" value="EXPORTIN 1/5"/>
    <property type="match status" value="1"/>
</dbReference>
<dbReference type="GO" id="GO:0042565">
    <property type="term" value="C:RNA nuclear export complex"/>
    <property type="evidence" value="ECO:0007669"/>
    <property type="project" value="TreeGrafter"/>
</dbReference>
<proteinExistence type="inferred from homology"/>
<dbReference type="Pfam" id="PF19273">
    <property type="entry name" value="Exportin-5"/>
    <property type="match status" value="1"/>
</dbReference>
<dbReference type="InterPro" id="IPR001494">
    <property type="entry name" value="Importin-beta_N"/>
</dbReference>
<feature type="region of interest" description="Disordered" evidence="2">
    <location>
        <begin position="1087"/>
        <end position="1114"/>
    </location>
</feature>
<dbReference type="InterPro" id="IPR011989">
    <property type="entry name" value="ARM-like"/>
</dbReference>
<dbReference type="EMBL" id="JAABOA010000415">
    <property type="protein sequence ID" value="KAF9584427.1"/>
    <property type="molecule type" value="Genomic_DNA"/>
</dbReference>
<keyword evidence="5" id="KW-1185">Reference proteome</keyword>
<dbReference type="InterPro" id="IPR045065">
    <property type="entry name" value="XPO1/5"/>
</dbReference>
<evidence type="ECO:0000313" key="4">
    <source>
        <dbReference type="EMBL" id="KAF9584427.1"/>
    </source>
</evidence>
<dbReference type="GO" id="GO:0006405">
    <property type="term" value="P:RNA export from nucleus"/>
    <property type="evidence" value="ECO:0007669"/>
    <property type="project" value="TreeGrafter"/>
</dbReference>
<reference evidence="4" key="1">
    <citation type="journal article" date="2020" name="Fungal Divers.">
        <title>Resolving the Mortierellaceae phylogeny through synthesis of multi-gene phylogenetics and phylogenomics.</title>
        <authorList>
            <person name="Vandepol N."/>
            <person name="Liber J."/>
            <person name="Desiro A."/>
            <person name="Na H."/>
            <person name="Kennedy M."/>
            <person name="Barry K."/>
            <person name="Grigoriev I.V."/>
            <person name="Miller A.N."/>
            <person name="O'Donnell K."/>
            <person name="Stajich J.E."/>
            <person name="Bonito G."/>
        </authorList>
    </citation>
    <scope>NUCLEOTIDE SEQUENCE</scope>
    <source>
        <strain evidence="4">KOD1015</strain>
    </source>
</reference>
<dbReference type="GO" id="GO:0006611">
    <property type="term" value="P:protein export from nucleus"/>
    <property type="evidence" value="ECO:0007669"/>
    <property type="project" value="InterPro"/>
</dbReference>
<feature type="domain" description="Importin N-terminal" evidence="3">
    <location>
        <begin position="22"/>
        <end position="68"/>
    </location>
</feature>
<dbReference type="Proteomes" id="UP000780801">
    <property type="component" value="Unassembled WGS sequence"/>
</dbReference>
<organism evidence="4 5">
    <name type="scientific">Lunasporangiospora selenospora</name>
    <dbReference type="NCBI Taxonomy" id="979761"/>
    <lineage>
        <taxon>Eukaryota</taxon>
        <taxon>Fungi</taxon>
        <taxon>Fungi incertae sedis</taxon>
        <taxon>Mucoromycota</taxon>
        <taxon>Mortierellomycotina</taxon>
        <taxon>Mortierellomycetes</taxon>
        <taxon>Mortierellales</taxon>
        <taxon>Mortierellaceae</taxon>
        <taxon>Lunasporangiospora</taxon>
    </lineage>
</organism>
<dbReference type="Pfam" id="PF08389">
    <property type="entry name" value="Xpo1"/>
    <property type="match status" value="1"/>
</dbReference>
<dbReference type="Pfam" id="PF03810">
    <property type="entry name" value="IBN_N"/>
    <property type="match status" value="1"/>
</dbReference>
<dbReference type="GO" id="GO:0003723">
    <property type="term" value="F:RNA binding"/>
    <property type="evidence" value="ECO:0007669"/>
    <property type="project" value="TreeGrafter"/>
</dbReference>
<evidence type="ECO:0000259" key="3">
    <source>
        <dbReference type="PROSITE" id="PS50166"/>
    </source>
</evidence>
<evidence type="ECO:0000256" key="1">
    <source>
        <dbReference type="ARBA" id="ARBA00009466"/>
    </source>
</evidence>
<dbReference type="Gene3D" id="1.25.10.10">
    <property type="entry name" value="Leucine-rich Repeat Variant"/>
    <property type="match status" value="1"/>
</dbReference>
<evidence type="ECO:0000313" key="5">
    <source>
        <dbReference type="Proteomes" id="UP000780801"/>
    </source>
</evidence>
<dbReference type="InterPro" id="IPR045478">
    <property type="entry name" value="Exportin-5_C"/>
</dbReference>
<comment type="similarity">
    <text evidence="1">Belongs to the exportin family.</text>
</comment>
<gene>
    <name evidence="4" type="primary">XPO5</name>
    <name evidence="4" type="ORF">BGW38_006487</name>
</gene>
<dbReference type="InterPro" id="IPR016024">
    <property type="entry name" value="ARM-type_fold"/>
</dbReference>
<sequence>YCETLKQDPSAPLYGHYLAHKDNQQPDHVRHFGLGMVENTVRYRWTDGSIHPDTKEQIRANVISLVSEGIFPLMEERNFIKEKVARLFVEVAKREWPGVWDGMDAFLREQFYRHETSREMVLLILRSLCEDVFVFDDAVAGFRSKDLRAGLLVIMSSENILKERYPEGVKGHNNEVTLMLGESGNDGWMSKISLLLREIAPQCTAEAAAEGLDILACRNMTDAEREKTIWPFLKEGGVDLISQAYATYATQTVEGDPYIFVQKLVQATVNLGEQQMCSKRNTRIPDNLNVFLQLLYAMASHPSVLISSIVSFFWATILRHETLSKVHTLKPERNVIMALELYSVQLERGHENRREVDPVYRHFSTLDFDTVTEFRLRAAQMFQKAVDVIHLGVPVVPLDALLWVANRVSITLAIDIQPHASAKDPTWFPSFDGALTLMEVTVSSLTDIINNKLHPQSAQVIDTMNMLLRTLVDYNPKSPVALDRVIGSVHVFTDMFKLNSMLLFPSLNKLFKTVEYPLPDKKAHDIRDLRSRSATTLVKIGRAIPNTLYPIFGEVEMAVQRLIQQNIITSSEKKTLMSFLLVVGFNSNLMQDKRPVFEKIVTPVVNDFQAQDLTPVLSSPEMFLKFSGAEELSEAWKRTLSPQEMNQIQVEISARRSRLSWIIDALLVFIKETISLDKPQESGLWASKVVSLLPNLLSTIRCLNAACDPQQWVRLAPEMAQVLTHSAEEKEMMVTGRVATKSGATPELSMNKLTSDLRVWFTILRDCSYKLLAQLSTLGPAFYSIPSLPSILEQSLFSHVDSMSNRQLRFLIATAVQPIVLNCPTKYMSTGLAHLLGVLLPYLDQRLLKAWMETSEEGLIMDEKEDLDDLDISDEIVREFMLRDLSRSVAGFLHSMVEPSKGRPKLVAEGSPGNAMQQPPQQKETAPLTLFALSHPVISQSVVTLLCHLLTFKDTRTCVKASETAQGILAVLVQNFPATQEAVRVFSSLVLKASLEALHDPYHQEGQDKLVFLVTEVYVEIRALDETPKIALQQLLGADNARLEAFEQELVLAPSKTRKHALVRNFLQGIIGVAKSEWFKQKEQQQTSAPIRTIAGNYDKPSNSVLDSTQDEDIGDGLASLFDEE</sequence>
<dbReference type="GO" id="GO:0005737">
    <property type="term" value="C:cytoplasm"/>
    <property type="evidence" value="ECO:0007669"/>
    <property type="project" value="TreeGrafter"/>
</dbReference>
<evidence type="ECO:0000256" key="2">
    <source>
        <dbReference type="SAM" id="MobiDB-lite"/>
    </source>
</evidence>